<protein>
    <submittedName>
        <fullName evidence="9">L,D-transpeptidase/peptidoglycan binding protein</fullName>
    </submittedName>
</protein>
<keyword evidence="10" id="KW-1185">Reference proteome</keyword>
<comment type="pathway">
    <text evidence="1 6">Cell wall biogenesis; peptidoglycan biosynthesis.</text>
</comment>
<evidence type="ECO:0000259" key="8">
    <source>
        <dbReference type="PROSITE" id="PS52029"/>
    </source>
</evidence>
<evidence type="ECO:0000256" key="5">
    <source>
        <dbReference type="ARBA" id="ARBA00023316"/>
    </source>
</evidence>
<dbReference type="PANTHER" id="PTHR30582">
    <property type="entry name" value="L,D-TRANSPEPTIDASE"/>
    <property type="match status" value="1"/>
</dbReference>
<evidence type="ECO:0000256" key="7">
    <source>
        <dbReference type="SAM" id="Phobius"/>
    </source>
</evidence>
<dbReference type="AlphaFoldDB" id="A0A942Z9N1"/>
<dbReference type="GO" id="GO:0008360">
    <property type="term" value="P:regulation of cell shape"/>
    <property type="evidence" value="ECO:0007669"/>
    <property type="project" value="UniProtKB-UniRule"/>
</dbReference>
<comment type="caution">
    <text evidence="9">The sequence shown here is derived from an EMBL/GenBank/DDBJ whole genome shotgun (WGS) entry which is preliminary data.</text>
</comment>
<organism evidence="9 10">
    <name type="scientific">Anaeromonas frigoriresistens</name>
    <dbReference type="NCBI Taxonomy" id="2683708"/>
    <lineage>
        <taxon>Bacteria</taxon>
        <taxon>Bacillati</taxon>
        <taxon>Bacillota</taxon>
        <taxon>Tissierellia</taxon>
        <taxon>Tissierellales</taxon>
        <taxon>Thermohalobacteraceae</taxon>
        <taxon>Anaeromonas</taxon>
    </lineage>
</organism>
<dbReference type="GO" id="GO:0071972">
    <property type="term" value="F:peptidoglycan L,D-transpeptidase activity"/>
    <property type="evidence" value="ECO:0007669"/>
    <property type="project" value="TreeGrafter"/>
</dbReference>
<dbReference type="InterPro" id="IPR050979">
    <property type="entry name" value="LD-transpeptidase"/>
</dbReference>
<proteinExistence type="predicted"/>
<reference evidence="9" key="1">
    <citation type="submission" date="2019-12" db="EMBL/GenBank/DDBJ databases">
        <title>Clostridiaceae gen. nov. sp. nov., isolated from sediment in Xinjiang, China.</title>
        <authorList>
            <person name="Zhang R."/>
        </authorList>
    </citation>
    <scope>NUCLEOTIDE SEQUENCE</scope>
    <source>
        <strain evidence="9">D2Q-11</strain>
    </source>
</reference>
<keyword evidence="4 6" id="KW-0573">Peptidoglycan synthesis</keyword>
<dbReference type="CDD" id="cd16913">
    <property type="entry name" value="YkuD_like"/>
    <property type="match status" value="1"/>
</dbReference>
<dbReference type="InterPro" id="IPR022029">
    <property type="entry name" value="YoaR-like_PG-bd"/>
</dbReference>
<keyword evidence="7" id="KW-1133">Transmembrane helix</keyword>
<dbReference type="PROSITE" id="PS52029">
    <property type="entry name" value="LD_TPASE"/>
    <property type="match status" value="1"/>
</dbReference>
<evidence type="ECO:0000313" key="9">
    <source>
        <dbReference type="EMBL" id="MBS4539498.1"/>
    </source>
</evidence>
<dbReference type="Pfam" id="PF12229">
    <property type="entry name" value="PG_binding_4"/>
    <property type="match status" value="2"/>
</dbReference>
<keyword evidence="5 6" id="KW-0961">Cell wall biogenesis/degradation</keyword>
<dbReference type="InterPro" id="IPR038063">
    <property type="entry name" value="Transpep_catalytic_dom"/>
</dbReference>
<keyword evidence="7" id="KW-0472">Membrane</keyword>
<feature type="domain" description="L,D-TPase catalytic" evidence="8">
    <location>
        <begin position="347"/>
        <end position="466"/>
    </location>
</feature>
<dbReference type="EMBL" id="WSFT01000051">
    <property type="protein sequence ID" value="MBS4539498.1"/>
    <property type="molecule type" value="Genomic_DNA"/>
</dbReference>
<keyword evidence="2" id="KW-0808">Transferase</keyword>
<feature type="active site" description="Nucleophile" evidence="6">
    <location>
        <position position="442"/>
    </location>
</feature>
<accession>A0A942Z9N1</accession>
<dbReference type="Pfam" id="PF03734">
    <property type="entry name" value="YkuD"/>
    <property type="match status" value="1"/>
</dbReference>
<dbReference type="Gene3D" id="2.40.440.10">
    <property type="entry name" value="L,D-transpeptidase catalytic domain-like"/>
    <property type="match status" value="1"/>
</dbReference>
<gene>
    <name evidence="9" type="ORF">GOQ27_13565</name>
</gene>
<evidence type="ECO:0000313" key="10">
    <source>
        <dbReference type="Proteomes" id="UP000724672"/>
    </source>
</evidence>
<dbReference type="GO" id="GO:0071555">
    <property type="term" value="P:cell wall organization"/>
    <property type="evidence" value="ECO:0007669"/>
    <property type="project" value="UniProtKB-UniRule"/>
</dbReference>
<dbReference type="SUPFAM" id="SSF143985">
    <property type="entry name" value="L,D-transpeptidase pre-catalytic domain-like"/>
    <property type="match status" value="1"/>
</dbReference>
<sequence length="466" mass="52846">MSKEKPITRFIKKRKKVIIGIVTFVCTLLVIYFCMVRYYTEHFYFNSEINGINVSGKTLEEAKEVMSSEIQSYTLNIKERGGKVEEVKADEIGLRYRSENDLKNFKDSQNPFKWITALLTKEEHKIDVGFTYDEKLLKERIDNLSCFNSNNIIEPKSPGLKYDNNSYIIVEEILGNQVDKDILYSHVTDSILNEVTEIDLELVDCYVKPEYNSKSKKIIETKNTLNKYISSKITYTSGNRKEVVDGSIINKWIIMGEDYEVTLDDEKVKEYIDELAKKFNTVGTSRTFTTSSGKTIKVSRGDYGKAINKTKEIESLISAIKEGKTITKEPIYSQNTYSKGSNDIGNTYVEIDLANQHIWFYKNGTLIVHGDIVTGNVKAGHTTPKGIYKLKHKAKNVVLRGADYAAPVTYWMPFNGGIGIHDASWRSTFGGDIYKTNGSHGCINSPHNVAKAIYNNIKVGTPVICY</sequence>
<dbReference type="PANTHER" id="PTHR30582:SF33">
    <property type="entry name" value="EXPORTED PROTEIN"/>
    <property type="match status" value="1"/>
</dbReference>
<evidence type="ECO:0000256" key="4">
    <source>
        <dbReference type="ARBA" id="ARBA00022984"/>
    </source>
</evidence>
<evidence type="ECO:0000256" key="2">
    <source>
        <dbReference type="ARBA" id="ARBA00022679"/>
    </source>
</evidence>
<dbReference type="InterPro" id="IPR005490">
    <property type="entry name" value="LD_TPept_cat_dom"/>
</dbReference>
<name>A0A942Z9N1_9FIRM</name>
<feature type="transmembrane region" description="Helical" evidence="7">
    <location>
        <begin position="21"/>
        <end position="40"/>
    </location>
</feature>
<keyword evidence="3 6" id="KW-0133">Cell shape</keyword>
<keyword evidence="7" id="KW-0812">Transmembrane</keyword>
<dbReference type="RefSeq" id="WP_203367476.1">
    <property type="nucleotide sequence ID" value="NZ_WSFT01000051.1"/>
</dbReference>
<dbReference type="Gene3D" id="3.10.20.800">
    <property type="match status" value="1"/>
</dbReference>
<evidence type="ECO:0000256" key="6">
    <source>
        <dbReference type="PROSITE-ProRule" id="PRU01373"/>
    </source>
</evidence>
<dbReference type="Proteomes" id="UP000724672">
    <property type="component" value="Unassembled WGS sequence"/>
</dbReference>
<feature type="active site" description="Proton donor/acceptor" evidence="6">
    <location>
        <position position="421"/>
    </location>
</feature>
<dbReference type="GO" id="GO:0016740">
    <property type="term" value="F:transferase activity"/>
    <property type="evidence" value="ECO:0007669"/>
    <property type="project" value="UniProtKB-KW"/>
</dbReference>
<dbReference type="InterPro" id="IPR038054">
    <property type="entry name" value="LD_TPept-like_central_sf"/>
</dbReference>
<evidence type="ECO:0000256" key="1">
    <source>
        <dbReference type="ARBA" id="ARBA00004752"/>
    </source>
</evidence>
<dbReference type="SUPFAM" id="SSF141523">
    <property type="entry name" value="L,D-transpeptidase catalytic domain-like"/>
    <property type="match status" value="1"/>
</dbReference>
<dbReference type="GO" id="GO:0005576">
    <property type="term" value="C:extracellular region"/>
    <property type="evidence" value="ECO:0007669"/>
    <property type="project" value="TreeGrafter"/>
</dbReference>
<evidence type="ECO:0000256" key="3">
    <source>
        <dbReference type="ARBA" id="ARBA00022960"/>
    </source>
</evidence>
<dbReference type="GO" id="GO:0018104">
    <property type="term" value="P:peptidoglycan-protein cross-linking"/>
    <property type="evidence" value="ECO:0007669"/>
    <property type="project" value="TreeGrafter"/>
</dbReference>